<feature type="coiled-coil region" evidence="1">
    <location>
        <begin position="81"/>
        <end position="112"/>
    </location>
</feature>
<protein>
    <submittedName>
        <fullName evidence="2">Uncharacterized protein</fullName>
    </submittedName>
</protein>
<keyword evidence="1" id="KW-0175">Coiled coil</keyword>
<evidence type="ECO:0000256" key="1">
    <source>
        <dbReference type="SAM" id="Coils"/>
    </source>
</evidence>
<name>A0A6H1P4W3_PRIMG</name>
<proteinExistence type="predicted"/>
<evidence type="ECO:0000313" key="2">
    <source>
        <dbReference type="EMBL" id="QIZ08457.1"/>
    </source>
</evidence>
<evidence type="ECO:0000313" key="3">
    <source>
        <dbReference type="Proteomes" id="UP000501868"/>
    </source>
</evidence>
<organism evidence="2 3">
    <name type="scientific">Priestia megaterium</name>
    <name type="common">Bacillus megaterium</name>
    <dbReference type="NCBI Taxonomy" id="1404"/>
    <lineage>
        <taxon>Bacteria</taxon>
        <taxon>Bacillati</taxon>
        <taxon>Bacillota</taxon>
        <taxon>Bacilli</taxon>
        <taxon>Bacillales</taxon>
        <taxon>Bacillaceae</taxon>
        <taxon>Priestia</taxon>
    </lineage>
</organism>
<dbReference type="EMBL" id="CP051128">
    <property type="protein sequence ID" value="QIZ08457.1"/>
    <property type="molecule type" value="Genomic_DNA"/>
</dbReference>
<dbReference type="AlphaFoldDB" id="A0A6H1P4W3"/>
<gene>
    <name evidence="2" type="ORF">HFZ78_18525</name>
</gene>
<sequence>MDVMKWCRSYLFITDGTVEKVEQKVELLLKTLFAEKDDYQKEKFIKTFCEHLNYFEQVLCFERGIHPNQIPHNSAVIARNKDEYIRKVEEVKNRMESQIERLSEHLTVFMENHH</sequence>
<reference evidence="2 3" key="1">
    <citation type="submission" date="2020-04" db="EMBL/GenBank/DDBJ databases">
        <title>Genome-Wide Identification of 5-Methylcytosine Sites in Bacterial Genomes By High-Throughput Sequencing of MspJI Restriction Fragments.</title>
        <authorList>
            <person name="Wu V."/>
        </authorList>
    </citation>
    <scope>NUCLEOTIDE SEQUENCE [LARGE SCALE GENOMIC DNA]</scope>
    <source>
        <strain evidence="2 3">S2</strain>
    </source>
</reference>
<reference evidence="2 3" key="2">
    <citation type="submission" date="2020-04" db="EMBL/GenBank/DDBJ databases">
        <authorList>
            <person name="Fomenkov A."/>
            <person name="Anton B.P."/>
            <person name="Roberts R.J."/>
        </authorList>
    </citation>
    <scope>NUCLEOTIDE SEQUENCE [LARGE SCALE GENOMIC DNA]</scope>
    <source>
        <strain evidence="2 3">S2</strain>
    </source>
</reference>
<accession>A0A6H1P4W3</accession>
<dbReference type="Proteomes" id="UP000501868">
    <property type="component" value="Chromosome"/>
</dbReference>